<dbReference type="Proteomes" id="UP001146067">
    <property type="component" value="Unassembled WGS sequence"/>
</dbReference>
<sequence>MSADQIFSEAARQLRQIAADSHFRGDPVAAGLGATMVVASSTEFSIEVTTSLALELESVRLPHDLARGVSYCEDVSQEVGAVLTALRAGCVNARVQVLAAVGGGSASV</sequence>
<dbReference type="EMBL" id="JAPZVP010000026">
    <property type="protein sequence ID" value="MDA1362679.1"/>
    <property type="molecule type" value="Genomic_DNA"/>
</dbReference>
<dbReference type="RefSeq" id="WP_270112763.1">
    <property type="nucleotide sequence ID" value="NZ_JAPZVP010000026.1"/>
</dbReference>
<organism evidence="1 2">
    <name type="scientific">Glycomyces luteolus</name>
    <dbReference type="NCBI Taxonomy" id="2670330"/>
    <lineage>
        <taxon>Bacteria</taxon>
        <taxon>Bacillati</taxon>
        <taxon>Actinomycetota</taxon>
        <taxon>Actinomycetes</taxon>
        <taxon>Glycomycetales</taxon>
        <taxon>Glycomycetaceae</taxon>
        <taxon>Glycomyces</taxon>
    </lineage>
</organism>
<reference evidence="1" key="1">
    <citation type="submission" date="2022-12" db="EMBL/GenBank/DDBJ databases">
        <title>Gycomyces niveus sp.nov.,a novel actinomycete isolated from soil in Shouguan.</title>
        <authorList>
            <person name="Yang X."/>
        </authorList>
    </citation>
    <scope>NUCLEOTIDE SEQUENCE</scope>
    <source>
        <strain evidence="1">NEAU-A15</strain>
    </source>
</reference>
<accession>A0A9X3PDB5</accession>
<gene>
    <name evidence="1" type="ORF">O1R50_23865</name>
</gene>
<name>A0A9X3PDB5_9ACTN</name>
<evidence type="ECO:0000313" key="1">
    <source>
        <dbReference type="EMBL" id="MDA1362679.1"/>
    </source>
</evidence>
<proteinExistence type="predicted"/>
<protein>
    <submittedName>
        <fullName evidence="1">Uncharacterized protein</fullName>
    </submittedName>
</protein>
<evidence type="ECO:0000313" key="2">
    <source>
        <dbReference type="Proteomes" id="UP001146067"/>
    </source>
</evidence>
<dbReference type="AlphaFoldDB" id="A0A9X3PDB5"/>
<comment type="caution">
    <text evidence="1">The sequence shown here is derived from an EMBL/GenBank/DDBJ whole genome shotgun (WGS) entry which is preliminary data.</text>
</comment>
<keyword evidence="2" id="KW-1185">Reference proteome</keyword>